<dbReference type="Proteomes" id="UP000199568">
    <property type="component" value="Unassembled WGS sequence"/>
</dbReference>
<dbReference type="OrthoDB" id="9773765at2"/>
<reference evidence="8 9" key="1">
    <citation type="submission" date="2016-10" db="EMBL/GenBank/DDBJ databases">
        <authorList>
            <person name="de Groot N.N."/>
        </authorList>
    </citation>
    <scope>NUCLEOTIDE SEQUENCE [LARGE SCALE GENOMIC DNA]</scope>
    <source>
        <strain evidence="8 9">DSM 18979</strain>
    </source>
</reference>
<keyword evidence="9" id="KW-1185">Reference proteome</keyword>
<dbReference type="SUPFAM" id="SSF75615">
    <property type="entry name" value="Siroheme synthase middle domains-like"/>
    <property type="match status" value="1"/>
</dbReference>
<keyword evidence="3" id="KW-0560">Oxidoreductase</keyword>
<sequence length="223" mass="25096">MSLYYPIMLNIKGKSCTVVGGGLVAERKVKALLEHGAIVKVISPQLTEGLKSLVKKGKLQYEKKPYETGDLTGSCLVYAVTDDKSINKKCKEEAEAKQILINIGDAPDSSDFILPAAVKRGSLTIAISTEGKSPALSRRIKEQIEDTYTEDYGEILDTLGEIREKALEEIASIEDRKKLFHQLVQEFFYKAPIEIETKLLKEAMWEMYRRYCTKPNDKKGVMR</sequence>
<evidence type="ECO:0000313" key="9">
    <source>
        <dbReference type="Proteomes" id="UP000199568"/>
    </source>
</evidence>
<keyword evidence="4" id="KW-0520">NAD</keyword>
<dbReference type="PANTHER" id="PTHR35330">
    <property type="entry name" value="SIROHEME BIOSYNTHESIS PROTEIN MET8"/>
    <property type="match status" value="1"/>
</dbReference>
<dbReference type="RefSeq" id="WP_090442568.1">
    <property type="nucleotide sequence ID" value="NZ_FOHU01000006.1"/>
</dbReference>
<accession>A0A1I0CYJ9</accession>
<evidence type="ECO:0000259" key="7">
    <source>
        <dbReference type="Pfam" id="PF14824"/>
    </source>
</evidence>
<dbReference type="Pfam" id="PF13241">
    <property type="entry name" value="NAD_binding_7"/>
    <property type="match status" value="1"/>
</dbReference>
<evidence type="ECO:0000256" key="1">
    <source>
        <dbReference type="ARBA" id="ARBA00005010"/>
    </source>
</evidence>
<dbReference type="Gene3D" id="3.40.50.720">
    <property type="entry name" value="NAD(P)-binding Rossmann-like Domain"/>
    <property type="match status" value="1"/>
</dbReference>
<name>A0A1I0CYJ9_9FIRM</name>
<dbReference type="EMBL" id="FOHU01000006">
    <property type="protein sequence ID" value="SET24411.1"/>
    <property type="molecule type" value="Genomic_DNA"/>
</dbReference>
<dbReference type="GO" id="GO:0004325">
    <property type="term" value="F:ferrochelatase activity"/>
    <property type="evidence" value="ECO:0007669"/>
    <property type="project" value="InterPro"/>
</dbReference>
<dbReference type="GO" id="GO:0043115">
    <property type="term" value="F:precorrin-2 dehydrogenase activity"/>
    <property type="evidence" value="ECO:0007669"/>
    <property type="project" value="UniProtKB-EC"/>
</dbReference>
<evidence type="ECO:0000256" key="6">
    <source>
        <dbReference type="ARBA" id="ARBA00047561"/>
    </source>
</evidence>
<dbReference type="AlphaFoldDB" id="A0A1I0CYJ9"/>
<dbReference type="InterPro" id="IPR006367">
    <property type="entry name" value="Sirohaem_synthase_N"/>
</dbReference>
<dbReference type="NCBIfam" id="TIGR01470">
    <property type="entry name" value="cysG_Nterm"/>
    <property type="match status" value="1"/>
</dbReference>
<dbReference type="Pfam" id="PF14824">
    <property type="entry name" value="Sirohm_synth_M"/>
    <property type="match status" value="1"/>
</dbReference>
<dbReference type="InterPro" id="IPR042518">
    <property type="entry name" value="SirC_C"/>
</dbReference>
<dbReference type="InterPro" id="IPR028161">
    <property type="entry name" value="Met8-like"/>
</dbReference>
<dbReference type="UniPathway" id="UPA00262">
    <property type="reaction ID" value="UER00222"/>
</dbReference>
<organism evidence="8 9">
    <name type="scientific">Natronincola peptidivorans</name>
    <dbReference type="NCBI Taxonomy" id="426128"/>
    <lineage>
        <taxon>Bacteria</taxon>
        <taxon>Bacillati</taxon>
        <taxon>Bacillota</taxon>
        <taxon>Clostridia</taxon>
        <taxon>Peptostreptococcales</taxon>
        <taxon>Natronincolaceae</taxon>
        <taxon>Natronincola</taxon>
    </lineage>
</organism>
<dbReference type="InterPro" id="IPR036291">
    <property type="entry name" value="NAD(P)-bd_dom_sf"/>
</dbReference>
<evidence type="ECO:0000256" key="5">
    <source>
        <dbReference type="ARBA" id="ARBA00023244"/>
    </source>
</evidence>
<dbReference type="InterPro" id="IPR028281">
    <property type="entry name" value="Sirohaem_synthase_central"/>
</dbReference>
<evidence type="ECO:0000256" key="2">
    <source>
        <dbReference type="ARBA" id="ARBA00012400"/>
    </source>
</evidence>
<proteinExistence type="predicted"/>
<comment type="catalytic activity">
    <reaction evidence="6">
        <text>precorrin-2 + NAD(+) = sirohydrochlorin + NADH + 2 H(+)</text>
        <dbReference type="Rhea" id="RHEA:15613"/>
        <dbReference type="ChEBI" id="CHEBI:15378"/>
        <dbReference type="ChEBI" id="CHEBI:57540"/>
        <dbReference type="ChEBI" id="CHEBI:57945"/>
        <dbReference type="ChEBI" id="CHEBI:58351"/>
        <dbReference type="ChEBI" id="CHEBI:58827"/>
        <dbReference type="EC" id="1.3.1.76"/>
    </reaction>
</comment>
<evidence type="ECO:0000313" key="8">
    <source>
        <dbReference type="EMBL" id="SET24411.1"/>
    </source>
</evidence>
<gene>
    <name evidence="8" type="ORF">SAMN05660297_01811</name>
</gene>
<feature type="domain" description="Siroheme synthase central" evidence="7">
    <location>
        <begin position="120"/>
        <end position="146"/>
    </location>
</feature>
<dbReference type="STRING" id="426128.SAMN05660297_01811"/>
<dbReference type="EC" id="1.3.1.76" evidence="2"/>
<dbReference type="Gene3D" id="1.10.8.610">
    <property type="entry name" value="SirC, precorrin-2 dehydrogenase, C-terminal helical domain-like"/>
    <property type="match status" value="1"/>
</dbReference>
<evidence type="ECO:0000256" key="4">
    <source>
        <dbReference type="ARBA" id="ARBA00023027"/>
    </source>
</evidence>
<comment type="pathway">
    <text evidence="1">Porphyrin-containing compound metabolism; siroheme biosynthesis; sirohydrochlorin from precorrin-2: step 1/1.</text>
</comment>
<dbReference type="PANTHER" id="PTHR35330:SF1">
    <property type="entry name" value="SIROHEME BIOSYNTHESIS PROTEIN MET8"/>
    <property type="match status" value="1"/>
</dbReference>
<evidence type="ECO:0000256" key="3">
    <source>
        <dbReference type="ARBA" id="ARBA00023002"/>
    </source>
</evidence>
<dbReference type="SUPFAM" id="SSF51735">
    <property type="entry name" value="NAD(P)-binding Rossmann-fold domains"/>
    <property type="match status" value="1"/>
</dbReference>
<protein>
    <recommendedName>
        <fullName evidence="2">precorrin-2 dehydrogenase</fullName>
        <ecNumber evidence="2">1.3.1.76</ecNumber>
    </recommendedName>
</protein>
<dbReference type="GO" id="GO:0019354">
    <property type="term" value="P:siroheme biosynthetic process"/>
    <property type="evidence" value="ECO:0007669"/>
    <property type="project" value="UniProtKB-UniPathway"/>
</dbReference>
<keyword evidence="5" id="KW-0627">Porphyrin biosynthesis</keyword>